<keyword evidence="4 6" id="KW-0630">Potassium</keyword>
<organism evidence="8 9">
    <name type="scientific">Limimaricola cinnabarinus LL-001</name>
    <dbReference type="NCBI Taxonomy" id="1337093"/>
    <lineage>
        <taxon>Bacteria</taxon>
        <taxon>Pseudomonadati</taxon>
        <taxon>Pseudomonadota</taxon>
        <taxon>Alphaproteobacteria</taxon>
        <taxon>Rhodobacterales</taxon>
        <taxon>Paracoccaceae</taxon>
        <taxon>Limimaricola</taxon>
    </lineage>
</organism>
<keyword evidence="6" id="KW-0460">Magnesium</keyword>
<comment type="subunit">
    <text evidence="6">Homodimer. Heterotetramer of two MnmE and two MnmG subunits.</text>
</comment>
<dbReference type="PANTHER" id="PTHR42714">
    <property type="entry name" value="TRNA MODIFICATION GTPASE GTPBP3"/>
    <property type="match status" value="1"/>
</dbReference>
<keyword evidence="5 6" id="KW-0342">GTP-binding</keyword>
<dbReference type="RefSeq" id="WP_021694349.1">
    <property type="nucleotide sequence ID" value="NZ_BATB01000032.1"/>
</dbReference>
<dbReference type="Proteomes" id="UP000016566">
    <property type="component" value="Unassembled WGS sequence"/>
</dbReference>
<evidence type="ECO:0000256" key="2">
    <source>
        <dbReference type="ARBA" id="ARBA00022694"/>
    </source>
</evidence>
<feature type="binding site" evidence="6">
    <location>
        <begin position="241"/>
        <end position="247"/>
    </location>
    <ligand>
        <name>GTP</name>
        <dbReference type="ChEBI" id="CHEBI:37565"/>
    </ligand>
</feature>
<dbReference type="InterPro" id="IPR027266">
    <property type="entry name" value="TrmE/GcvT-like"/>
</dbReference>
<dbReference type="PANTHER" id="PTHR42714:SF2">
    <property type="entry name" value="TRNA MODIFICATION GTPASE GTPBP3, MITOCHONDRIAL"/>
    <property type="match status" value="1"/>
</dbReference>
<feature type="binding site" evidence="6">
    <location>
        <position position="226"/>
    </location>
    <ligand>
        <name>Mg(2+)</name>
        <dbReference type="ChEBI" id="CHEBI:18420"/>
    </ligand>
</feature>
<dbReference type="EMBL" id="BATB01000032">
    <property type="protein sequence ID" value="GAD56248.1"/>
    <property type="molecule type" value="Genomic_DNA"/>
</dbReference>
<feature type="binding site" evidence="6">
    <location>
        <position position="222"/>
    </location>
    <ligand>
        <name>K(+)</name>
        <dbReference type="ChEBI" id="CHEBI:29103"/>
    </ligand>
</feature>
<evidence type="ECO:0000256" key="6">
    <source>
        <dbReference type="HAMAP-Rule" id="MF_00379"/>
    </source>
</evidence>
<comment type="subcellular location">
    <subcellularLocation>
        <location evidence="6">Cytoplasm</location>
    </subcellularLocation>
</comment>
<dbReference type="HAMAP" id="MF_00379">
    <property type="entry name" value="GTPase_MnmE"/>
    <property type="match status" value="1"/>
</dbReference>
<dbReference type="InterPro" id="IPR006073">
    <property type="entry name" value="GTP-bd"/>
</dbReference>
<dbReference type="NCBIfam" id="TIGR00231">
    <property type="entry name" value="small_GTP"/>
    <property type="match status" value="1"/>
</dbReference>
<proteinExistence type="inferred from homology"/>
<dbReference type="PROSITE" id="PS51709">
    <property type="entry name" value="G_TRME"/>
    <property type="match status" value="1"/>
</dbReference>
<evidence type="ECO:0000313" key="8">
    <source>
        <dbReference type="EMBL" id="GAD56248.1"/>
    </source>
</evidence>
<dbReference type="InterPro" id="IPR018948">
    <property type="entry name" value="GTP-bd_TrmE_N"/>
</dbReference>
<evidence type="ECO:0000259" key="7">
    <source>
        <dbReference type="PROSITE" id="PS51709"/>
    </source>
</evidence>
<evidence type="ECO:0000256" key="1">
    <source>
        <dbReference type="ARBA" id="ARBA00011043"/>
    </source>
</evidence>
<dbReference type="GO" id="GO:0046872">
    <property type="term" value="F:metal ion binding"/>
    <property type="evidence" value="ECO:0007669"/>
    <property type="project" value="UniProtKB-KW"/>
</dbReference>
<comment type="caution">
    <text evidence="8">The sequence shown here is derived from an EMBL/GenBank/DDBJ whole genome shotgun (WGS) entry which is preliminary data.</text>
</comment>
<dbReference type="InterPro" id="IPR004520">
    <property type="entry name" value="GTPase_MnmE"/>
</dbReference>
<dbReference type="SUPFAM" id="SSF52540">
    <property type="entry name" value="P-loop containing nucleoside triphosphate hydrolases"/>
    <property type="match status" value="1"/>
</dbReference>
<dbReference type="SUPFAM" id="SSF116878">
    <property type="entry name" value="TrmE connector domain"/>
    <property type="match status" value="1"/>
</dbReference>
<keyword evidence="3 6" id="KW-0547">Nucleotide-binding</keyword>
<dbReference type="Pfam" id="PF12631">
    <property type="entry name" value="MnmE_helical"/>
    <property type="match status" value="1"/>
</dbReference>
<dbReference type="NCBIfam" id="NF003661">
    <property type="entry name" value="PRK05291.1-3"/>
    <property type="match status" value="1"/>
</dbReference>
<dbReference type="Gene3D" id="3.30.1360.120">
    <property type="entry name" value="Probable tRNA modification gtpase trme, domain 1"/>
    <property type="match status" value="1"/>
</dbReference>
<gene>
    <name evidence="6" type="primary">mnmE</name>
    <name evidence="6" type="synonym">trmE</name>
    <name evidence="8" type="ORF">MBELCI_2300</name>
</gene>
<dbReference type="eggNOG" id="COG0486">
    <property type="taxonomic scope" value="Bacteria"/>
</dbReference>
<dbReference type="InterPro" id="IPR031168">
    <property type="entry name" value="G_TrmE"/>
</dbReference>
<feature type="binding site" evidence="6">
    <location>
        <begin position="266"/>
        <end position="269"/>
    </location>
    <ligand>
        <name>GTP</name>
        <dbReference type="ChEBI" id="CHEBI:37565"/>
    </ligand>
</feature>
<reference evidence="8" key="1">
    <citation type="journal article" date="2013" name="Genome Announc.">
        <title>Draft Genome Sequence of Loktanella cinnabarina LL-001T, Isolated from Deep-Sea Floor Sediment.</title>
        <authorList>
            <person name="Nishi S."/>
            <person name="Tsubouchi T."/>
            <person name="Takaki Y."/>
            <person name="Koyanagi R."/>
            <person name="Satoh N."/>
            <person name="Maruyama T."/>
            <person name="Hatada Y."/>
        </authorList>
    </citation>
    <scope>NUCLEOTIDE SEQUENCE [LARGE SCALE GENOMIC DNA]</scope>
    <source>
        <strain evidence="8">LL-001</strain>
    </source>
</reference>
<dbReference type="Gene3D" id="1.20.120.430">
    <property type="entry name" value="tRNA modification GTPase MnmE domain 2"/>
    <property type="match status" value="1"/>
</dbReference>
<dbReference type="GO" id="GO:0003924">
    <property type="term" value="F:GTPase activity"/>
    <property type="evidence" value="ECO:0007669"/>
    <property type="project" value="UniProtKB-UniRule"/>
</dbReference>
<evidence type="ECO:0000256" key="3">
    <source>
        <dbReference type="ARBA" id="ARBA00022741"/>
    </source>
</evidence>
<evidence type="ECO:0000256" key="4">
    <source>
        <dbReference type="ARBA" id="ARBA00022958"/>
    </source>
</evidence>
<comment type="cofactor">
    <cofactor evidence="6">
        <name>K(+)</name>
        <dbReference type="ChEBI" id="CHEBI:29103"/>
    </cofactor>
    <text evidence="6">Binds 1 potassium ion per subunit.</text>
</comment>
<feature type="binding site" evidence="6">
    <location>
        <position position="243"/>
    </location>
    <ligand>
        <name>K(+)</name>
        <dbReference type="ChEBI" id="CHEBI:29103"/>
    </ligand>
</feature>
<dbReference type="InterPro" id="IPR005225">
    <property type="entry name" value="Small_GTP-bd"/>
</dbReference>
<feature type="binding site" evidence="6">
    <location>
        <position position="116"/>
    </location>
    <ligand>
        <name>(6S)-5-formyl-5,6,7,8-tetrahydrofolate</name>
        <dbReference type="ChEBI" id="CHEBI:57457"/>
    </ligand>
</feature>
<dbReference type="Gene3D" id="3.40.50.300">
    <property type="entry name" value="P-loop containing nucleotide triphosphate hydrolases"/>
    <property type="match status" value="1"/>
</dbReference>
<accession>U3ANC9</accession>
<feature type="domain" description="TrmE-type G" evidence="7">
    <location>
        <begin position="212"/>
        <end position="350"/>
    </location>
</feature>
<comment type="similarity">
    <text evidence="1 6">Belongs to the TRAFAC class TrmE-Era-EngA-EngB-Septin-like GTPase superfamily. TrmE GTPase family.</text>
</comment>
<dbReference type="EC" id="3.6.-.-" evidence="6"/>
<dbReference type="GO" id="GO:0005737">
    <property type="term" value="C:cytoplasm"/>
    <property type="evidence" value="ECO:0007669"/>
    <property type="project" value="UniProtKB-SubCell"/>
</dbReference>
<protein>
    <recommendedName>
        <fullName evidence="6">tRNA modification GTPase MnmE</fullName>
        <ecNumber evidence="6">3.6.-.-</ecNumber>
    </recommendedName>
</protein>
<dbReference type="OrthoDB" id="9805918at2"/>
<feature type="binding site" evidence="6">
    <location>
        <position position="427"/>
    </location>
    <ligand>
        <name>(6S)-5-formyl-5,6,7,8-tetrahydrofolate</name>
        <dbReference type="ChEBI" id="CHEBI:57457"/>
    </ligand>
</feature>
<dbReference type="PRINTS" id="PR00326">
    <property type="entry name" value="GTP1OBG"/>
</dbReference>
<dbReference type="GO" id="GO:0030488">
    <property type="term" value="P:tRNA methylation"/>
    <property type="evidence" value="ECO:0007669"/>
    <property type="project" value="TreeGrafter"/>
</dbReference>
<dbReference type="AlphaFoldDB" id="U3ANC9"/>
<keyword evidence="6" id="KW-0378">Hydrolase</keyword>
<keyword evidence="9" id="KW-1185">Reference proteome</keyword>
<feature type="binding site" evidence="6">
    <location>
        <position position="241"/>
    </location>
    <ligand>
        <name>K(+)</name>
        <dbReference type="ChEBI" id="CHEBI:29103"/>
    </ligand>
</feature>
<evidence type="ECO:0000256" key="5">
    <source>
        <dbReference type="ARBA" id="ARBA00023134"/>
    </source>
</evidence>
<comment type="caution">
    <text evidence="6">Lacks conserved residue(s) required for the propagation of feature annotation.</text>
</comment>
<dbReference type="Pfam" id="PF01926">
    <property type="entry name" value="MMR_HSR1"/>
    <property type="match status" value="1"/>
</dbReference>
<feature type="binding site" evidence="6">
    <location>
        <position position="20"/>
    </location>
    <ligand>
        <name>(6S)-5-formyl-5,6,7,8-tetrahydrofolate</name>
        <dbReference type="ChEBI" id="CHEBI:57457"/>
    </ligand>
</feature>
<keyword evidence="6" id="KW-0963">Cytoplasm</keyword>
<sequence length="427" mass="45906">MDTIYALATARGRAGVAVIRISGPAARMVAERLTGSLPEHGRGLRVVRNMAGEVLDEALVLTFAKGRSFTGAGVVELHLHGSRAVIDVVLRELSEQPELRLAQAGEFTRQALENGRLDLSQVEGLADLVDAETEAQRRQAMRVMSGGLGRKADQWKRDLLRAMALLEAVIDFAEEDVPVDVTPEVTATLERCRQAMQVEMDGVVAAERIRDGFEVAIIGAPNMGKSTLLNHLAGREAAIISDVPGTTRDVIEVRMDLRGLPVTLLDTAGLRESTDAVEAIGIARARERAQQADVRVHLVTPEEIDTVTEGPKDIVRIGRCDRYSPGLSGVSGLTGAGVDELLSAISDRLSSRALGAGVAIRERHREALSVGVEHMERCLSIVSESHGALDLAAEELRLGVRTLDTLVGRVDVEDILGEIFSSFCIGK</sequence>
<dbReference type="CDD" id="cd14858">
    <property type="entry name" value="TrmE_N"/>
    <property type="match status" value="1"/>
</dbReference>
<feature type="binding site" evidence="6">
    <location>
        <position position="246"/>
    </location>
    <ligand>
        <name>K(+)</name>
        <dbReference type="ChEBI" id="CHEBI:29103"/>
    </ligand>
</feature>
<feature type="binding site" evidence="6">
    <location>
        <position position="247"/>
    </location>
    <ligand>
        <name>Mg(2+)</name>
        <dbReference type="ChEBI" id="CHEBI:18420"/>
    </ligand>
</feature>
<name>U3ANC9_9RHOB</name>
<dbReference type="GO" id="GO:0005525">
    <property type="term" value="F:GTP binding"/>
    <property type="evidence" value="ECO:0007669"/>
    <property type="project" value="UniProtKB-UniRule"/>
</dbReference>
<comment type="function">
    <text evidence="6">Exhibits a very high intrinsic GTPase hydrolysis rate. Involved in the addition of a carboxymethylaminomethyl (cmnm) group at the wobble position (U34) of certain tRNAs, forming tRNA-cmnm(5)s(2)U34.</text>
</comment>
<dbReference type="InterPro" id="IPR027417">
    <property type="entry name" value="P-loop_NTPase"/>
</dbReference>
<dbReference type="InterPro" id="IPR025867">
    <property type="entry name" value="MnmE_helical"/>
</dbReference>
<dbReference type="Pfam" id="PF10396">
    <property type="entry name" value="TrmE_N"/>
    <property type="match status" value="1"/>
</dbReference>
<dbReference type="CDD" id="cd04164">
    <property type="entry name" value="trmE"/>
    <property type="match status" value="1"/>
</dbReference>
<dbReference type="InterPro" id="IPR027368">
    <property type="entry name" value="MnmE_dom2"/>
</dbReference>
<feature type="binding site" evidence="6">
    <location>
        <position position="76"/>
    </location>
    <ligand>
        <name>(6S)-5-formyl-5,6,7,8-tetrahydrofolate</name>
        <dbReference type="ChEBI" id="CHEBI:57457"/>
    </ligand>
</feature>
<keyword evidence="2 6" id="KW-0819">tRNA processing</keyword>
<dbReference type="GO" id="GO:0002098">
    <property type="term" value="P:tRNA wobble uridine modification"/>
    <property type="evidence" value="ECO:0007669"/>
    <property type="project" value="TreeGrafter"/>
</dbReference>
<keyword evidence="6" id="KW-0479">Metal-binding</keyword>
<dbReference type="STRING" id="1337093.MBELCI_2300"/>
<evidence type="ECO:0000313" key="9">
    <source>
        <dbReference type="Proteomes" id="UP000016566"/>
    </source>
</evidence>